<dbReference type="Proteomes" id="UP000663845">
    <property type="component" value="Unassembled WGS sequence"/>
</dbReference>
<dbReference type="EMBL" id="CAJNOG010000164">
    <property type="protein sequence ID" value="CAF1029088.1"/>
    <property type="molecule type" value="Genomic_DNA"/>
</dbReference>
<reference evidence="3" key="1">
    <citation type="submission" date="2021-02" db="EMBL/GenBank/DDBJ databases">
        <authorList>
            <person name="Nowell W R."/>
        </authorList>
    </citation>
    <scope>NUCLEOTIDE SEQUENCE</scope>
</reference>
<organism evidence="3 6">
    <name type="scientific">Adineta steineri</name>
    <dbReference type="NCBI Taxonomy" id="433720"/>
    <lineage>
        <taxon>Eukaryota</taxon>
        <taxon>Metazoa</taxon>
        <taxon>Spiralia</taxon>
        <taxon>Gnathifera</taxon>
        <taxon>Rotifera</taxon>
        <taxon>Eurotatoria</taxon>
        <taxon>Bdelloidea</taxon>
        <taxon>Adinetida</taxon>
        <taxon>Adinetidae</taxon>
        <taxon>Adineta</taxon>
    </lineage>
</organism>
<evidence type="ECO:0000256" key="1">
    <source>
        <dbReference type="SAM" id="MobiDB-lite"/>
    </source>
</evidence>
<feature type="compositionally biased region" description="Polar residues" evidence="1">
    <location>
        <begin position="90"/>
        <end position="101"/>
    </location>
</feature>
<sequence length="223" mass="25921">MGSKQSQPSINYIAQQSNRFSDQRDDYEWFIQHYPGGIRHDSYDERIVVTTFPTNLTIEDFDEYIDRKFSDLNADNREKMKTLIKVNLDPSSEYTDASPSEENGLPLNNDEYGTTESSRNTTAENHVKCNKNKTPYFSDNEKMFSVNCAPNGRTTATLIEILFEKSSQQNEYKISIGYIKLSRMSKNGSHNIDNYWIPNQDRITKALQYKYGKQLKRELKDGF</sequence>
<accession>A0A814IZ84</accession>
<feature type="region of interest" description="Disordered" evidence="1">
    <location>
        <begin position="90"/>
        <end position="126"/>
    </location>
</feature>
<evidence type="ECO:0000313" key="5">
    <source>
        <dbReference type="EMBL" id="CAF3697989.1"/>
    </source>
</evidence>
<feature type="compositionally biased region" description="Polar residues" evidence="1">
    <location>
        <begin position="111"/>
        <end position="124"/>
    </location>
</feature>
<evidence type="ECO:0000313" key="2">
    <source>
        <dbReference type="EMBL" id="CAF1015044.1"/>
    </source>
</evidence>
<dbReference type="EMBL" id="CAJOBB010000348">
    <property type="protein sequence ID" value="CAF3657790.1"/>
    <property type="molecule type" value="Genomic_DNA"/>
</dbReference>
<dbReference type="Proteomes" id="UP000663844">
    <property type="component" value="Unassembled WGS sequence"/>
</dbReference>
<name>A0A814IZ84_9BILA</name>
<dbReference type="EMBL" id="CAJNOE010000177">
    <property type="protein sequence ID" value="CAF1015044.1"/>
    <property type="molecule type" value="Genomic_DNA"/>
</dbReference>
<protein>
    <submittedName>
        <fullName evidence="3">Uncharacterized protein</fullName>
    </submittedName>
</protein>
<dbReference type="Proteomes" id="UP000663868">
    <property type="component" value="Unassembled WGS sequence"/>
</dbReference>
<gene>
    <name evidence="2" type="ORF">IZO911_LOCUS18396</name>
    <name evidence="3" type="ORF">JYZ213_LOCUS17495</name>
    <name evidence="4" type="ORF">KXQ929_LOCUS8133</name>
    <name evidence="5" type="ORF">OXD698_LOCUS12077</name>
</gene>
<evidence type="ECO:0000313" key="6">
    <source>
        <dbReference type="Proteomes" id="UP000663845"/>
    </source>
</evidence>
<evidence type="ECO:0000313" key="4">
    <source>
        <dbReference type="EMBL" id="CAF3657790.1"/>
    </source>
</evidence>
<dbReference type="AlphaFoldDB" id="A0A814IZ84"/>
<dbReference type="Proteomes" id="UP000663860">
    <property type="component" value="Unassembled WGS sequence"/>
</dbReference>
<proteinExistence type="predicted"/>
<comment type="caution">
    <text evidence="3">The sequence shown here is derived from an EMBL/GenBank/DDBJ whole genome shotgun (WGS) entry which is preliminary data.</text>
</comment>
<dbReference type="EMBL" id="CAJOAZ010000693">
    <property type="protein sequence ID" value="CAF3697989.1"/>
    <property type="molecule type" value="Genomic_DNA"/>
</dbReference>
<evidence type="ECO:0000313" key="3">
    <source>
        <dbReference type="EMBL" id="CAF1029088.1"/>
    </source>
</evidence>